<reference evidence="2 3" key="1">
    <citation type="submission" date="2020-09" db="EMBL/GenBank/DDBJ databases">
        <title>Sphingomonas sp., a new species isolated from pork steak.</title>
        <authorList>
            <person name="Heidler von Heilborn D."/>
        </authorList>
    </citation>
    <scope>NUCLEOTIDE SEQUENCE [LARGE SCALE GENOMIC DNA]</scope>
    <source>
        <strain evidence="3">S8-3T</strain>
    </source>
</reference>
<organism evidence="2 3">
    <name type="scientific">Sphingomonas alpina</name>
    <dbReference type="NCBI Taxonomy" id="653931"/>
    <lineage>
        <taxon>Bacteria</taxon>
        <taxon>Pseudomonadati</taxon>
        <taxon>Pseudomonadota</taxon>
        <taxon>Alphaproteobacteria</taxon>
        <taxon>Sphingomonadales</taxon>
        <taxon>Sphingomonadaceae</taxon>
        <taxon>Sphingomonas</taxon>
    </lineage>
</organism>
<sequence length="208" mass="22373">MSLFSSLPPPWNLVLSIAAMTISCALVLDAGWMHDLVRGRDRPVRPAQFGLVASKFTEMSAARRAAYLAIVVFGVAPMMMIGPMGVRSAVSGTALLLLVAGVGAGVLLLFWAERRGHARVATLLASLLLAAVLVPYILAGSSGLRRYLIVVGLLLAILGLLYLSMRLHDLILGYRPRTRIGAMVRLVADYLGALAVMVGTFWFYLPSH</sequence>
<keyword evidence="1" id="KW-0812">Transmembrane</keyword>
<accession>A0A7H0LDF7</accession>
<dbReference type="EMBL" id="CP061038">
    <property type="protein sequence ID" value="QNQ07710.1"/>
    <property type="molecule type" value="Genomic_DNA"/>
</dbReference>
<feature type="transmembrane region" description="Helical" evidence="1">
    <location>
        <begin position="118"/>
        <end position="138"/>
    </location>
</feature>
<dbReference type="Proteomes" id="UP000516148">
    <property type="component" value="Chromosome"/>
</dbReference>
<evidence type="ECO:0000313" key="3">
    <source>
        <dbReference type="Proteomes" id="UP000516148"/>
    </source>
</evidence>
<dbReference type="AlphaFoldDB" id="A0A7H0LDF7"/>
<dbReference type="KEGG" id="spap:H3Z74_12870"/>
<dbReference type="RefSeq" id="WP_187760057.1">
    <property type="nucleotide sequence ID" value="NZ_CP061038.1"/>
</dbReference>
<feature type="transmembrane region" description="Helical" evidence="1">
    <location>
        <begin position="186"/>
        <end position="205"/>
    </location>
</feature>
<feature type="transmembrane region" description="Helical" evidence="1">
    <location>
        <begin position="92"/>
        <end position="111"/>
    </location>
</feature>
<feature type="transmembrane region" description="Helical" evidence="1">
    <location>
        <begin position="65"/>
        <end position="86"/>
    </location>
</feature>
<feature type="transmembrane region" description="Helical" evidence="1">
    <location>
        <begin position="144"/>
        <end position="165"/>
    </location>
</feature>
<evidence type="ECO:0000313" key="2">
    <source>
        <dbReference type="EMBL" id="QNQ07710.1"/>
    </source>
</evidence>
<evidence type="ECO:0000256" key="1">
    <source>
        <dbReference type="SAM" id="Phobius"/>
    </source>
</evidence>
<keyword evidence="1" id="KW-0472">Membrane</keyword>
<name>A0A7H0LDF7_9SPHN</name>
<gene>
    <name evidence="2" type="ORF">H3Z74_12870</name>
</gene>
<keyword evidence="1" id="KW-1133">Transmembrane helix</keyword>
<protein>
    <submittedName>
        <fullName evidence="2">Uncharacterized protein</fullName>
    </submittedName>
</protein>
<feature type="transmembrane region" description="Helical" evidence="1">
    <location>
        <begin position="12"/>
        <end position="32"/>
    </location>
</feature>
<keyword evidence="3" id="KW-1185">Reference proteome</keyword>
<proteinExistence type="predicted"/>